<proteinExistence type="predicted"/>
<keyword evidence="2" id="KW-1133">Transmembrane helix</keyword>
<accession>A0A853C7U1</accession>
<organism evidence="3 4">
    <name type="scientific">Petropleomorpha daqingensis</name>
    <dbReference type="NCBI Taxonomy" id="2026353"/>
    <lineage>
        <taxon>Bacteria</taxon>
        <taxon>Bacillati</taxon>
        <taxon>Actinomycetota</taxon>
        <taxon>Actinomycetes</taxon>
        <taxon>Geodermatophilales</taxon>
        <taxon>Geodermatophilaceae</taxon>
        <taxon>Petropleomorpha</taxon>
    </lineage>
</organism>
<comment type="caution">
    <text evidence="3">The sequence shown here is derived from an EMBL/GenBank/DDBJ whole genome shotgun (WGS) entry which is preliminary data.</text>
</comment>
<keyword evidence="4" id="KW-1185">Reference proteome</keyword>
<dbReference type="AlphaFoldDB" id="A0A853C7U1"/>
<keyword evidence="2" id="KW-0472">Membrane</keyword>
<keyword evidence="2" id="KW-0812">Transmembrane</keyword>
<reference evidence="3 4" key="1">
    <citation type="submission" date="2020-07" db="EMBL/GenBank/DDBJ databases">
        <title>Sequencing the genomes of 1000 actinobacteria strains.</title>
        <authorList>
            <person name="Klenk H.-P."/>
        </authorList>
    </citation>
    <scope>NUCLEOTIDE SEQUENCE [LARGE SCALE GENOMIC DNA]</scope>
    <source>
        <strain evidence="3 4">DSM 104001</strain>
    </source>
</reference>
<feature type="region of interest" description="Disordered" evidence="1">
    <location>
        <begin position="1"/>
        <end position="21"/>
    </location>
</feature>
<evidence type="ECO:0000313" key="3">
    <source>
        <dbReference type="EMBL" id="NYJ03935.1"/>
    </source>
</evidence>
<evidence type="ECO:0000256" key="1">
    <source>
        <dbReference type="SAM" id="MobiDB-lite"/>
    </source>
</evidence>
<evidence type="ECO:0000256" key="2">
    <source>
        <dbReference type="SAM" id="Phobius"/>
    </source>
</evidence>
<name>A0A853C7U1_9ACTN</name>
<feature type="transmembrane region" description="Helical" evidence="2">
    <location>
        <begin position="26"/>
        <end position="50"/>
    </location>
</feature>
<evidence type="ECO:0000313" key="4">
    <source>
        <dbReference type="Proteomes" id="UP000541969"/>
    </source>
</evidence>
<dbReference type="EMBL" id="JACBZT010000001">
    <property type="protein sequence ID" value="NYJ03935.1"/>
    <property type="molecule type" value="Genomic_DNA"/>
</dbReference>
<protein>
    <submittedName>
        <fullName evidence="3">Uncharacterized protein</fullName>
    </submittedName>
</protein>
<sequence>MHPNPPDTYWQQAPSRPPRRRPEVPTAVYVLLTLVLILVLANTALLLYIFGVVHSVVSSFEDLRNAFAGFN</sequence>
<dbReference type="Proteomes" id="UP000541969">
    <property type="component" value="Unassembled WGS sequence"/>
</dbReference>
<gene>
    <name evidence="3" type="ORF">GGQ55_000213</name>
</gene>
<dbReference type="RefSeq" id="WP_179714716.1">
    <property type="nucleotide sequence ID" value="NZ_JACBZT010000001.1"/>
</dbReference>